<feature type="compositionally biased region" description="Basic and acidic residues" evidence="1">
    <location>
        <begin position="68"/>
        <end position="79"/>
    </location>
</feature>
<name>A0A183IU94_9BILA</name>
<evidence type="ECO:0000313" key="2">
    <source>
        <dbReference type="EMBL" id="VDP12213.1"/>
    </source>
</evidence>
<gene>
    <name evidence="2" type="ORF">SBAD_LOCUS7191</name>
</gene>
<reference evidence="2 3" key="2">
    <citation type="submission" date="2018-11" db="EMBL/GenBank/DDBJ databases">
        <authorList>
            <consortium name="Pathogen Informatics"/>
        </authorList>
    </citation>
    <scope>NUCLEOTIDE SEQUENCE [LARGE SCALE GENOMIC DNA]</scope>
</reference>
<dbReference type="AlphaFoldDB" id="A0A183IU94"/>
<evidence type="ECO:0000313" key="3">
    <source>
        <dbReference type="Proteomes" id="UP000270296"/>
    </source>
</evidence>
<protein>
    <submittedName>
        <fullName evidence="4">PAS domain-containing protein</fullName>
    </submittedName>
</protein>
<reference evidence="4" key="1">
    <citation type="submission" date="2016-06" db="UniProtKB">
        <authorList>
            <consortium name="WormBaseParasite"/>
        </authorList>
    </citation>
    <scope>IDENTIFICATION</scope>
</reference>
<dbReference type="EMBL" id="UZAM01010401">
    <property type="protein sequence ID" value="VDP12213.1"/>
    <property type="molecule type" value="Genomic_DNA"/>
</dbReference>
<accession>A0A183IU94</accession>
<proteinExistence type="predicted"/>
<evidence type="ECO:0000256" key="1">
    <source>
        <dbReference type="SAM" id="MobiDB-lite"/>
    </source>
</evidence>
<dbReference type="Proteomes" id="UP000270296">
    <property type="component" value="Unassembled WGS sequence"/>
</dbReference>
<sequence length="90" mass="10396">MRGRKEGILNSSKDFAERTGLLMTRAEVTVRDEIILVQIMNIAPQQITIYAYLKTGCLTSCSRVERNAESIKRTSENRRHQGFRRSHRNS</sequence>
<keyword evidence="3" id="KW-1185">Reference proteome</keyword>
<evidence type="ECO:0000313" key="4">
    <source>
        <dbReference type="WBParaSite" id="SBAD_0000745801-mRNA-1"/>
    </source>
</evidence>
<organism evidence="4">
    <name type="scientific">Soboliphyme baturini</name>
    <dbReference type="NCBI Taxonomy" id="241478"/>
    <lineage>
        <taxon>Eukaryota</taxon>
        <taxon>Metazoa</taxon>
        <taxon>Ecdysozoa</taxon>
        <taxon>Nematoda</taxon>
        <taxon>Enoplea</taxon>
        <taxon>Dorylaimia</taxon>
        <taxon>Dioctophymatida</taxon>
        <taxon>Dioctophymatoidea</taxon>
        <taxon>Soboliphymatidae</taxon>
        <taxon>Soboliphyme</taxon>
    </lineage>
</organism>
<feature type="compositionally biased region" description="Basic residues" evidence="1">
    <location>
        <begin position="80"/>
        <end position="90"/>
    </location>
</feature>
<feature type="region of interest" description="Disordered" evidence="1">
    <location>
        <begin position="68"/>
        <end position="90"/>
    </location>
</feature>
<dbReference type="WBParaSite" id="SBAD_0000745801-mRNA-1">
    <property type="protein sequence ID" value="SBAD_0000745801-mRNA-1"/>
    <property type="gene ID" value="SBAD_0000745801"/>
</dbReference>